<keyword evidence="3" id="KW-1185">Reference proteome</keyword>
<dbReference type="AlphaFoldDB" id="A0A4U0ZHZ9"/>
<gene>
    <name evidence="2" type="ORF">E5672_08715</name>
</gene>
<accession>A0A4U0ZHZ9</accession>
<comment type="caution">
    <text evidence="2">The sequence shown here is derived from an EMBL/GenBank/DDBJ whole genome shotgun (WGS) entry which is preliminary data.</text>
</comment>
<protein>
    <recommendedName>
        <fullName evidence="4">Tetratricopeptide repeat protein</fullName>
    </recommendedName>
</protein>
<dbReference type="PROSITE" id="PS51257">
    <property type="entry name" value="PROKAR_LIPOPROTEIN"/>
    <property type="match status" value="1"/>
</dbReference>
<name>A0A4U0ZHZ9_9ALTE</name>
<dbReference type="EMBL" id="SWCO01000005">
    <property type="protein sequence ID" value="TKB03123.1"/>
    <property type="molecule type" value="Genomic_DNA"/>
</dbReference>
<evidence type="ECO:0000313" key="3">
    <source>
        <dbReference type="Proteomes" id="UP000305471"/>
    </source>
</evidence>
<proteinExistence type="predicted"/>
<evidence type="ECO:0008006" key="4">
    <source>
        <dbReference type="Google" id="ProtNLM"/>
    </source>
</evidence>
<dbReference type="Proteomes" id="UP000305471">
    <property type="component" value="Unassembled WGS sequence"/>
</dbReference>
<organism evidence="2 3">
    <name type="scientific">Alteromonas portus</name>
    <dbReference type="NCBI Taxonomy" id="2565549"/>
    <lineage>
        <taxon>Bacteria</taxon>
        <taxon>Pseudomonadati</taxon>
        <taxon>Pseudomonadota</taxon>
        <taxon>Gammaproteobacteria</taxon>
        <taxon>Alteromonadales</taxon>
        <taxon>Alteromonadaceae</taxon>
        <taxon>Alteromonas/Salinimonas group</taxon>
        <taxon>Alteromonas</taxon>
    </lineage>
</organism>
<feature type="signal peptide" evidence="1">
    <location>
        <begin position="1"/>
        <end position="27"/>
    </location>
</feature>
<evidence type="ECO:0000256" key="1">
    <source>
        <dbReference type="SAM" id="SignalP"/>
    </source>
</evidence>
<sequence>MKFVKCSALKRAQAIASLTLSACSAFAQSQNPDFDSVIATWQPQQQSIANIGEAEKVLSSSRFLSATGDERERVTRFANFMRKDYTSLNAGQKERLVILEARLLQGIHKFDQAQQHLKQIAHLRSPAAYLLMADIAIQQGDAAKAKETCVKLVGKTSFLLAFTCMVSAEFSRNADIKLFHKLKAFEIYTSNARPEERQWFYEVLADMSLQLGNAEAALNYLSQNEFEQLPISALLVWADANFETRSYTSVTETFSLTVPDITKADDGLLLKWAIAERAQGIMRSEVQTQLAKNMEIRVWREDSSHAAQVATYFLEIKQDFPLALKFAELNWQYAQALSDKKLLERARRANVASTNA</sequence>
<feature type="chain" id="PRO_5020428756" description="Tetratricopeptide repeat protein" evidence="1">
    <location>
        <begin position="28"/>
        <end position="356"/>
    </location>
</feature>
<dbReference type="RefSeq" id="WP_136781843.1">
    <property type="nucleotide sequence ID" value="NZ_SWCO01000005.1"/>
</dbReference>
<keyword evidence="1" id="KW-0732">Signal</keyword>
<evidence type="ECO:0000313" key="2">
    <source>
        <dbReference type="EMBL" id="TKB03123.1"/>
    </source>
</evidence>
<reference evidence="2 3" key="1">
    <citation type="submission" date="2019-04" db="EMBL/GenBank/DDBJ databases">
        <title>Alteromonas portus sp. nov., an alginate lyase-excreting marine bacterium.</title>
        <authorList>
            <person name="Huang H."/>
            <person name="Mo K."/>
            <person name="Bao S."/>
        </authorList>
    </citation>
    <scope>NUCLEOTIDE SEQUENCE [LARGE SCALE GENOMIC DNA]</scope>
    <source>
        <strain evidence="2 3">HB161718</strain>
    </source>
</reference>
<dbReference type="OrthoDB" id="5761728at2"/>